<dbReference type="PROSITE" id="PS50930">
    <property type="entry name" value="HTH_LYTTR"/>
    <property type="match status" value="1"/>
</dbReference>
<dbReference type="AlphaFoldDB" id="A0A9W6B1M6"/>
<dbReference type="GO" id="GO:0000156">
    <property type="term" value="F:phosphorelay response regulator activity"/>
    <property type="evidence" value="ECO:0007669"/>
    <property type="project" value="InterPro"/>
</dbReference>
<comment type="caution">
    <text evidence="2">The sequence shown here is derived from an EMBL/GenBank/DDBJ whole genome shotgun (WGS) entry which is preliminary data.</text>
</comment>
<dbReference type="GO" id="GO:0003677">
    <property type="term" value="F:DNA binding"/>
    <property type="evidence" value="ECO:0007669"/>
    <property type="project" value="InterPro"/>
</dbReference>
<sequence length="150" mass="17371">MEINFHQNKNLSEHEIKVQVSAKHLSPDVLSFLNHLEHFENHFSILPINADDRTVLLSLDDVITIEVLKNKLTIYAVKQNYETHGQLKQMIAKINDDRFVQISKNSIINIDHLNYMEAAFSGNMTAFLDRGVKTNVSRKYLPKLKEKLKI</sequence>
<dbReference type="Pfam" id="PF04397">
    <property type="entry name" value="LytTR"/>
    <property type="match status" value="1"/>
</dbReference>
<dbReference type="PANTHER" id="PTHR37299">
    <property type="entry name" value="TRANSCRIPTIONAL REGULATOR-RELATED"/>
    <property type="match status" value="1"/>
</dbReference>
<evidence type="ECO:0000259" key="1">
    <source>
        <dbReference type="PROSITE" id="PS50930"/>
    </source>
</evidence>
<dbReference type="EMBL" id="BRPL01000002">
    <property type="protein sequence ID" value="GLB46469.1"/>
    <property type="molecule type" value="Genomic_DNA"/>
</dbReference>
<dbReference type="Proteomes" id="UP001144204">
    <property type="component" value="Unassembled WGS sequence"/>
</dbReference>
<dbReference type="Gene3D" id="2.40.50.1020">
    <property type="entry name" value="LytTr DNA-binding domain"/>
    <property type="match status" value="1"/>
</dbReference>
<dbReference type="PANTHER" id="PTHR37299:SF1">
    <property type="entry name" value="STAGE 0 SPORULATION PROTEIN A HOMOLOG"/>
    <property type="match status" value="1"/>
</dbReference>
<organism evidence="2 3">
    <name type="scientific">Philodulcilactobacillus myokoensis</name>
    <dbReference type="NCBI Taxonomy" id="2929573"/>
    <lineage>
        <taxon>Bacteria</taxon>
        <taxon>Bacillati</taxon>
        <taxon>Bacillota</taxon>
        <taxon>Bacilli</taxon>
        <taxon>Lactobacillales</taxon>
        <taxon>Lactobacillaceae</taxon>
        <taxon>Philodulcilactobacillus</taxon>
    </lineage>
</organism>
<reference evidence="2" key="1">
    <citation type="submission" date="2022-07" db="EMBL/GenBank/DDBJ databases">
        <authorList>
            <person name="Kouya T."/>
            <person name="Ishiyama Y."/>
        </authorList>
    </citation>
    <scope>NUCLEOTIDE SEQUENCE</scope>
    <source>
        <strain evidence="2">WR16-4</strain>
    </source>
</reference>
<feature type="domain" description="HTH LytTR-type" evidence="1">
    <location>
        <begin position="46"/>
        <end position="150"/>
    </location>
</feature>
<reference evidence="2" key="2">
    <citation type="journal article" date="2023" name="PLoS ONE">
        <title>Philodulcilactobacillus myokoensis gen. nov., sp. nov., a fructophilic, acidophilic, and agar-phobic lactic acid bacterium isolated from fermented vegetable extracts.</title>
        <authorList>
            <person name="Kouya T."/>
            <person name="Ishiyama Y."/>
            <person name="Ohashi S."/>
            <person name="Kumakubo R."/>
            <person name="Yamazaki T."/>
            <person name="Otaki T."/>
        </authorList>
    </citation>
    <scope>NUCLEOTIDE SEQUENCE</scope>
    <source>
        <strain evidence="2">WR16-4</strain>
    </source>
</reference>
<gene>
    <name evidence="2" type="ORF">WR164_04480</name>
</gene>
<accession>A0A9W6B1M6</accession>
<keyword evidence="3" id="KW-1185">Reference proteome</keyword>
<evidence type="ECO:0000313" key="2">
    <source>
        <dbReference type="EMBL" id="GLB46469.1"/>
    </source>
</evidence>
<protein>
    <submittedName>
        <fullName evidence="2">Transcriptional regulator</fullName>
    </submittedName>
</protein>
<dbReference type="RefSeq" id="WP_286135932.1">
    <property type="nucleotide sequence ID" value="NZ_BRPL01000002.1"/>
</dbReference>
<proteinExistence type="predicted"/>
<evidence type="ECO:0000313" key="3">
    <source>
        <dbReference type="Proteomes" id="UP001144204"/>
    </source>
</evidence>
<dbReference type="InterPro" id="IPR007492">
    <property type="entry name" value="LytTR_DNA-bd_dom"/>
</dbReference>
<dbReference type="SMART" id="SM00850">
    <property type="entry name" value="LytTR"/>
    <property type="match status" value="1"/>
</dbReference>
<dbReference type="InterPro" id="IPR046947">
    <property type="entry name" value="LytR-like"/>
</dbReference>
<name>A0A9W6B1M6_9LACO</name>